<feature type="domain" description="LYC1 C-terminal" evidence="1">
    <location>
        <begin position="207"/>
        <end position="354"/>
    </location>
</feature>
<dbReference type="Proteomes" id="UP000030745">
    <property type="component" value="Unassembled WGS sequence"/>
</dbReference>
<dbReference type="OrthoDB" id="2020070at2759"/>
<accession>A0A067BVL1</accession>
<evidence type="ECO:0000259" key="1">
    <source>
        <dbReference type="Pfam" id="PF22998"/>
    </source>
</evidence>
<dbReference type="Pfam" id="PF22998">
    <property type="entry name" value="GNAT_LYC1-like"/>
    <property type="match status" value="1"/>
</dbReference>
<protein>
    <recommendedName>
        <fullName evidence="1">LYC1 C-terminal domain-containing protein</fullName>
    </recommendedName>
</protein>
<dbReference type="PANTHER" id="PTHR34815:SF2">
    <property type="entry name" value="N-ACETYLTRANSFERASE DOMAIN-CONTAINING PROTEIN"/>
    <property type="match status" value="1"/>
</dbReference>
<organism evidence="2 3">
    <name type="scientific">Saprolegnia parasitica (strain CBS 223.65)</name>
    <dbReference type="NCBI Taxonomy" id="695850"/>
    <lineage>
        <taxon>Eukaryota</taxon>
        <taxon>Sar</taxon>
        <taxon>Stramenopiles</taxon>
        <taxon>Oomycota</taxon>
        <taxon>Saprolegniomycetes</taxon>
        <taxon>Saprolegniales</taxon>
        <taxon>Saprolegniaceae</taxon>
        <taxon>Saprolegnia</taxon>
    </lineage>
</organism>
<sequence>MELELRLRSKAQEDRVNILTYSSWGAPHVTFPQYLVREAHFRSTQFGAWMADYVFIPKNDPDTLDIRGYLEIFQRRAVLRPHDGSPAITFDAYSVASVFTPEGYRKQGLGSAMLAAFLERMAVMTDSSSGKALPYLVSNLYSDVGTSFYAKCGWDLVASDEILLPVATTLPVYDASLVLITSLAALEPIATLDRAAMIATLRPGEVGFLLTTDCIEFYHVKHRYCGVHRHQMTTLPTNYGAYLQEKGTIRGYVIWTYNFEERTLDVLKFRALDDSADTFAAFEPTLHAEAAAWGLDHICLWPTKDMALPESIRALARPRDDSLSMLLVQGNHTGPEDDDTNSAKTFQWVADELYLYA</sequence>
<dbReference type="OMA" id="TKDMALP"/>
<dbReference type="EMBL" id="KK583271">
    <property type="protein sequence ID" value="KDO22298.1"/>
    <property type="molecule type" value="Genomic_DNA"/>
</dbReference>
<dbReference type="InterPro" id="IPR016181">
    <property type="entry name" value="Acyl_CoA_acyltransferase"/>
</dbReference>
<dbReference type="InterPro" id="IPR055100">
    <property type="entry name" value="GNAT_LYC1-like"/>
</dbReference>
<gene>
    <name evidence="2" type="ORF">SPRG_12138</name>
</gene>
<dbReference type="AlphaFoldDB" id="A0A067BVL1"/>
<dbReference type="InterPro" id="IPR053013">
    <property type="entry name" value="LAT"/>
</dbReference>
<proteinExistence type="predicted"/>
<dbReference type="RefSeq" id="XP_012207031.1">
    <property type="nucleotide sequence ID" value="XM_012351641.1"/>
</dbReference>
<reference evidence="2 3" key="1">
    <citation type="journal article" date="2013" name="PLoS Genet.">
        <title>Distinctive expansion of potential virulence genes in the genome of the oomycete fish pathogen Saprolegnia parasitica.</title>
        <authorList>
            <person name="Jiang R.H."/>
            <person name="de Bruijn I."/>
            <person name="Haas B.J."/>
            <person name="Belmonte R."/>
            <person name="Lobach L."/>
            <person name="Christie J."/>
            <person name="van den Ackerveken G."/>
            <person name="Bottin A."/>
            <person name="Bulone V."/>
            <person name="Diaz-Moreno S.M."/>
            <person name="Dumas B."/>
            <person name="Fan L."/>
            <person name="Gaulin E."/>
            <person name="Govers F."/>
            <person name="Grenville-Briggs L.J."/>
            <person name="Horner N.R."/>
            <person name="Levin J.Z."/>
            <person name="Mammella M."/>
            <person name="Meijer H.J."/>
            <person name="Morris P."/>
            <person name="Nusbaum C."/>
            <person name="Oome S."/>
            <person name="Phillips A.J."/>
            <person name="van Rooyen D."/>
            <person name="Rzeszutek E."/>
            <person name="Saraiva M."/>
            <person name="Secombes C.J."/>
            <person name="Seidl M.F."/>
            <person name="Snel B."/>
            <person name="Stassen J.H."/>
            <person name="Sykes S."/>
            <person name="Tripathy S."/>
            <person name="van den Berg H."/>
            <person name="Vega-Arreguin J.C."/>
            <person name="Wawra S."/>
            <person name="Young S.K."/>
            <person name="Zeng Q."/>
            <person name="Dieguez-Uribeondo J."/>
            <person name="Russ C."/>
            <person name="Tyler B.M."/>
            <person name="van West P."/>
        </authorList>
    </citation>
    <scope>NUCLEOTIDE SEQUENCE [LARGE SCALE GENOMIC DNA]</scope>
    <source>
        <strain evidence="2 3">CBS 223.65</strain>
    </source>
</reference>
<dbReference type="STRING" id="695850.A0A067BVL1"/>
<dbReference type="Gene3D" id="3.40.630.30">
    <property type="match status" value="1"/>
</dbReference>
<dbReference type="SUPFAM" id="SSF55729">
    <property type="entry name" value="Acyl-CoA N-acyltransferases (Nat)"/>
    <property type="match status" value="1"/>
</dbReference>
<dbReference type="PANTHER" id="PTHR34815">
    <property type="entry name" value="LYSINE ACETYLTRANSFERASE"/>
    <property type="match status" value="1"/>
</dbReference>
<dbReference type="KEGG" id="spar:SPRG_12138"/>
<name>A0A067BVL1_SAPPC</name>
<keyword evidence="3" id="KW-1185">Reference proteome</keyword>
<dbReference type="GeneID" id="24134128"/>
<dbReference type="VEuPathDB" id="FungiDB:SPRG_12138"/>
<evidence type="ECO:0000313" key="2">
    <source>
        <dbReference type="EMBL" id="KDO22298.1"/>
    </source>
</evidence>
<evidence type="ECO:0000313" key="3">
    <source>
        <dbReference type="Proteomes" id="UP000030745"/>
    </source>
</evidence>